<gene>
    <name evidence="1" type="primary">dsrH</name>
    <name evidence="1" type="ORF">DQ400_00315</name>
</gene>
<dbReference type="Gene3D" id="3.40.1260.10">
    <property type="entry name" value="DsrEFH-like"/>
    <property type="match status" value="1"/>
</dbReference>
<sequence>MILHILTKAPKSTASIQMQQAVGEQDAVLLIEEAVSAALDPTWAAWQQFQSRIYLLSDDLAARGLYHIAINNVLPTLEMEGFVALTEQYDKTVTWY</sequence>
<evidence type="ECO:0000313" key="2">
    <source>
        <dbReference type="Proteomes" id="UP000252204"/>
    </source>
</evidence>
<evidence type="ECO:0000313" key="1">
    <source>
        <dbReference type="EMBL" id="RBI69185.1"/>
    </source>
</evidence>
<dbReference type="GO" id="GO:1990228">
    <property type="term" value="C:sulfurtransferase complex"/>
    <property type="evidence" value="ECO:0007669"/>
    <property type="project" value="TreeGrafter"/>
</dbReference>
<reference evidence="2" key="1">
    <citation type="submission" date="2018-06" db="EMBL/GenBank/DDBJ databases">
        <title>Whole genome sequencing of four bacterial strains from South Shetland trench revealing bio-synthetic gene clusters.</title>
        <authorList>
            <person name="Abdel-Mageed W.M."/>
            <person name="Lehri B."/>
            <person name="Jarmusch S."/>
            <person name="Miranda K."/>
            <person name="Goodfellow M."/>
            <person name="Jaspars M."/>
            <person name="Karlyshev A.V."/>
        </authorList>
    </citation>
    <scope>NUCLEOTIDE SEQUENCE [LARGE SCALE GENOMIC DNA]</scope>
    <source>
        <strain evidence="2">SST4</strain>
    </source>
</reference>
<protein>
    <submittedName>
        <fullName evidence="1">Sulfurtransferase complex subunit TusB</fullName>
    </submittedName>
</protein>
<dbReference type="InterPro" id="IPR007215">
    <property type="entry name" value="Sulphur_relay_TusB/DsrH"/>
</dbReference>
<keyword evidence="1" id="KW-0808">Transferase</keyword>
<dbReference type="GO" id="GO:0002143">
    <property type="term" value="P:tRNA wobble position uridine thiolation"/>
    <property type="evidence" value="ECO:0007669"/>
    <property type="project" value="InterPro"/>
</dbReference>
<dbReference type="Proteomes" id="UP000252204">
    <property type="component" value="Unassembled WGS sequence"/>
</dbReference>
<comment type="caution">
    <text evidence="1">The sequence shown here is derived from an EMBL/GenBank/DDBJ whole genome shotgun (WGS) entry which is preliminary data.</text>
</comment>
<accession>A0A365TSY8</accession>
<dbReference type="AlphaFoldDB" id="A0A365TSY8"/>
<dbReference type="PANTHER" id="PTHR37526:SF1">
    <property type="entry name" value="PROTEIN TUSB"/>
    <property type="match status" value="1"/>
</dbReference>
<dbReference type="OrthoDB" id="9795117at2"/>
<dbReference type="NCBIfam" id="TIGR03011">
    <property type="entry name" value="sulf_tusB_dsrH"/>
    <property type="match status" value="1"/>
</dbReference>
<dbReference type="GO" id="GO:0016740">
    <property type="term" value="F:transferase activity"/>
    <property type="evidence" value="ECO:0007669"/>
    <property type="project" value="UniProtKB-KW"/>
</dbReference>
<dbReference type="PANTHER" id="PTHR37526">
    <property type="entry name" value="PROTEIN TUSB"/>
    <property type="match status" value="1"/>
</dbReference>
<name>A0A365TSY8_9GAMM</name>
<keyword evidence="2" id="KW-1185">Reference proteome</keyword>
<dbReference type="SUPFAM" id="SSF75169">
    <property type="entry name" value="DsrEFH-like"/>
    <property type="match status" value="1"/>
</dbReference>
<organism evidence="1 2">
    <name type="scientific">Vreelandella sulfidaeris</name>
    <dbReference type="NCBI Taxonomy" id="115553"/>
    <lineage>
        <taxon>Bacteria</taxon>
        <taxon>Pseudomonadati</taxon>
        <taxon>Pseudomonadota</taxon>
        <taxon>Gammaproteobacteria</taxon>
        <taxon>Oceanospirillales</taxon>
        <taxon>Halomonadaceae</taxon>
        <taxon>Vreelandella</taxon>
    </lineage>
</organism>
<dbReference type="EMBL" id="QNTU01000001">
    <property type="protein sequence ID" value="RBI69185.1"/>
    <property type="molecule type" value="Genomic_DNA"/>
</dbReference>
<dbReference type="InterPro" id="IPR027396">
    <property type="entry name" value="DsrEFH-like"/>
</dbReference>
<dbReference type="Pfam" id="PF04077">
    <property type="entry name" value="DsrH"/>
    <property type="match status" value="1"/>
</dbReference>
<dbReference type="RefSeq" id="WP_113267841.1">
    <property type="nucleotide sequence ID" value="NZ_QNTU01000001.1"/>
</dbReference>
<proteinExistence type="predicted"/>